<feature type="domain" description="FAD-binding FR-type" evidence="8">
    <location>
        <begin position="6"/>
        <end position="107"/>
    </location>
</feature>
<comment type="caution">
    <text evidence="9">The sequence shown here is derived from an EMBL/GenBank/DDBJ whole genome shotgun (WGS) entry which is preliminary data.</text>
</comment>
<evidence type="ECO:0000256" key="5">
    <source>
        <dbReference type="ARBA" id="ARBA00023004"/>
    </source>
</evidence>
<dbReference type="GO" id="GO:0046872">
    <property type="term" value="F:metal ion binding"/>
    <property type="evidence" value="ECO:0007669"/>
    <property type="project" value="UniProtKB-KW"/>
</dbReference>
<evidence type="ECO:0000256" key="3">
    <source>
        <dbReference type="ARBA" id="ARBA00022723"/>
    </source>
</evidence>
<evidence type="ECO:0000256" key="1">
    <source>
        <dbReference type="ARBA" id="ARBA00022630"/>
    </source>
</evidence>
<dbReference type="Gene3D" id="3.10.20.30">
    <property type="match status" value="1"/>
</dbReference>
<dbReference type="InterPro" id="IPR050415">
    <property type="entry name" value="MRET"/>
</dbReference>
<evidence type="ECO:0000256" key="4">
    <source>
        <dbReference type="ARBA" id="ARBA00023002"/>
    </source>
</evidence>
<dbReference type="PANTHER" id="PTHR47354">
    <property type="entry name" value="NADH OXIDOREDUCTASE HCR"/>
    <property type="match status" value="1"/>
</dbReference>
<keyword evidence="4" id="KW-0560">Oxidoreductase</keyword>
<dbReference type="InterPro" id="IPR001041">
    <property type="entry name" value="2Fe-2S_ferredoxin-type"/>
</dbReference>
<dbReference type="Proteomes" id="UP000672602">
    <property type="component" value="Unassembled WGS sequence"/>
</dbReference>
<dbReference type="InterPro" id="IPR036010">
    <property type="entry name" value="2Fe-2S_ferredoxin-like_sf"/>
</dbReference>
<dbReference type="InterPro" id="IPR039261">
    <property type="entry name" value="FNR_nucleotide-bd"/>
</dbReference>
<keyword evidence="2" id="KW-0001">2Fe-2S</keyword>
<feature type="domain" description="2Fe-2S ferredoxin-type" evidence="7">
    <location>
        <begin position="244"/>
        <end position="329"/>
    </location>
</feature>
<evidence type="ECO:0000313" key="10">
    <source>
        <dbReference type="Proteomes" id="UP000672602"/>
    </source>
</evidence>
<dbReference type="PROSITE" id="PS51384">
    <property type="entry name" value="FAD_FR"/>
    <property type="match status" value="1"/>
</dbReference>
<organism evidence="9 10">
    <name type="scientific">Marivibrio halodurans</name>
    <dbReference type="NCBI Taxonomy" id="2039722"/>
    <lineage>
        <taxon>Bacteria</taxon>
        <taxon>Pseudomonadati</taxon>
        <taxon>Pseudomonadota</taxon>
        <taxon>Alphaproteobacteria</taxon>
        <taxon>Rhodospirillales</taxon>
        <taxon>Rhodospirillaceae</taxon>
        <taxon>Marivibrio</taxon>
    </lineage>
</organism>
<dbReference type="PRINTS" id="PR00409">
    <property type="entry name" value="PHDIOXRDTASE"/>
</dbReference>
<dbReference type="PANTHER" id="PTHR47354:SF1">
    <property type="entry name" value="CARNITINE MONOOXYGENASE REDUCTASE SUBUNIT"/>
    <property type="match status" value="1"/>
</dbReference>
<dbReference type="SUPFAM" id="SSF63380">
    <property type="entry name" value="Riboflavin synthase domain-like"/>
    <property type="match status" value="1"/>
</dbReference>
<accession>A0A8J7V219</accession>
<keyword evidence="6" id="KW-0411">Iron-sulfur</keyword>
<evidence type="ECO:0000259" key="8">
    <source>
        <dbReference type="PROSITE" id="PS51384"/>
    </source>
</evidence>
<keyword evidence="10" id="KW-1185">Reference proteome</keyword>
<dbReference type="Gene3D" id="3.40.50.80">
    <property type="entry name" value="Nucleotide-binding domain of ferredoxin-NADP reductase (FNR) module"/>
    <property type="match status" value="1"/>
</dbReference>
<dbReference type="InterPro" id="IPR017927">
    <property type="entry name" value="FAD-bd_FR_type"/>
</dbReference>
<dbReference type="EMBL" id="JAGMWN010000007">
    <property type="protein sequence ID" value="MBP5858376.1"/>
    <property type="molecule type" value="Genomic_DNA"/>
</dbReference>
<protein>
    <submittedName>
        <fullName evidence="9">Oxidoreductase</fullName>
    </submittedName>
</protein>
<dbReference type="SUPFAM" id="SSF52343">
    <property type="entry name" value="Ferredoxin reductase-like, C-terminal NADP-linked domain"/>
    <property type="match status" value="1"/>
</dbReference>
<proteinExistence type="predicted"/>
<reference evidence="9" key="1">
    <citation type="submission" date="2021-04" db="EMBL/GenBank/DDBJ databases">
        <authorList>
            <person name="Zhang D.-C."/>
        </authorList>
    </citation>
    <scope>NUCLEOTIDE SEQUENCE</scope>
    <source>
        <strain evidence="9">CGMCC 1.15697</strain>
    </source>
</reference>
<keyword evidence="5" id="KW-0408">Iron</keyword>
<keyword evidence="1" id="KW-0285">Flavoprotein</keyword>
<dbReference type="PROSITE" id="PS00197">
    <property type="entry name" value="2FE2S_FER_1"/>
    <property type="match status" value="1"/>
</dbReference>
<dbReference type="PROSITE" id="PS51085">
    <property type="entry name" value="2FE2S_FER_2"/>
    <property type="match status" value="1"/>
</dbReference>
<sequence length="329" mass="34958">MTSTAEKEMRLQVTARRPEAVDVLSLTLADPGGEALPPGEPGAHIALRLGDRLVRQYSLCNGPGETSNYMIAVKREAESRGGSDAVHRLQVGDVVPVAPPVNRFPLDRGARHLVLLAGGIGVTPLLSMAKDAAGRGQSFELHYFARTPGHAAFHQDLAAGALRANVAFHFGVEPEAVGGRMDAILANAPGDSQIYICGPGPFIDRARIVANDHADPSAVHWESFSAEPGTRDDGKEEAAPAKGFEVRLARTGKTLHVGPNDTILQVLQENGVMVDCSCMEGVCGLCITAVLEGEPDHRDEVLTEDEKRDGGHMTVCVSRSKGEVIVLDL</sequence>
<evidence type="ECO:0000256" key="6">
    <source>
        <dbReference type="ARBA" id="ARBA00023014"/>
    </source>
</evidence>
<evidence type="ECO:0000259" key="7">
    <source>
        <dbReference type="PROSITE" id="PS51085"/>
    </source>
</evidence>
<evidence type="ECO:0000313" key="9">
    <source>
        <dbReference type="EMBL" id="MBP5858376.1"/>
    </source>
</evidence>
<gene>
    <name evidence="9" type="ORF">KAJ83_15245</name>
</gene>
<dbReference type="InterPro" id="IPR017938">
    <property type="entry name" value="Riboflavin_synthase-like_b-brl"/>
</dbReference>
<dbReference type="RefSeq" id="WP_210682958.1">
    <property type="nucleotide sequence ID" value="NZ_JAGMWN010000007.1"/>
</dbReference>
<dbReference type="Gene3D" id="2.40.30.10">
    <property type="entry name" value="Translation factors"/>
    <property type="match status" value="1"/>
</dbReference>
<dbReference type="InterPro" id="IPR006058">
    <property type="entry name" value="2Fe2S_fd_BS"/>
</dbReference>
<dbReference type="AlphaFoldDB" id="A0A8J7V219"/>
<name>A0A8J7V219_9PROT</name>
<dbReference type="CDD" id="cd00207">
    <property type="entry name" value="fer2"/>
    <property type="match status" value="1"/>
</dbReference>
<keyword evidence="3" id="KW-0479">Metal-binding</keyword>
<dbReference type="Pfam" id="PF00111">
    <property type="entry name" value="Fer2"/>
    <property type="match status" value="1"/>
</dbReference>
<dbReference type="GO" id="GO:0051537">
    <property type="term" value="F:2 iron, 2 sulfur cluster binding"/>
    <property type="evidence" value="ECO:0007669"/>
    <property type="project" value="UniProtKB-KW"/>
</dbReference>
<dbReference type="SUPFAM" id="SSF54292">
    <property type="entry name" value="2Fe-2S ferredoxin-like"/>
    <property type="match status" value="1"/>
</dbReference>
<evidence type="ECO:0000256" key="2">
    <source>
        <dbReference type="ARBA" id="ARBA00022714"/>
    </source>
</evidence>
<dbReference type="InterPro" id="IPR012675">
    <property type="entry name" value="Beta-grasp_dom_sf"/>
</dbReference>
<dbReference type="GO" id="GO:0016491">
    <property type="term" value="F:oxidoreductase activity"/>
    <property type="evidence" value="ECO:0007669"/>
    <property type="project" value="UniProtKB-KW"/>
</dbReference>
<dbReference type="CDD" id="cd06185">
    <property type="entry name" value="PDR_like"/>
    <property type="match status" value="1"/>
</dbReference>